<feature type="compositionally biased region" description="Basic and acidic residues" evidence="1">
    <location>
        <begin position="189"/>
        <end position="198"/>
    </location>
</feature>
<feature type="compositionally biased region" description="Basic and acidic residues" evidence="1">
    <location>
        <begin position="862"/>
        <end position="916"/>
    </location>
</feature>
<feature type="domain" description="Nucleotide-diphospho-sugar transferase" evidence="2">
    <location>
        <begin position="1481"/>
        <end position="1701"/>
    </location>
</feature>
<protein>
    <recommendedName>
        <fullName evidence="2">Nucleotide-diphospho-sugar transferase domain-containing protein</fullName>
    </recommendedName>
</protein>
<accession>A0A7J6ICI8</accession>
<dbReference type="EMBL" id="JAATIQ010000001">
    <property type="protein sequence ID" value="KAF4404966.1"/>
    <property type="molecule type" value="Genomic_DNA"/>
</dbReference>
<evidence type="ECO:0000256" key="1">
    <source>
        <dbReference type="SAM" id="MobiDB-lite"/>
    </source>
</evidence>
<feature type="compositionally biased region" description="Basic and acidic residues" evidence="1">
    <location>
        <begin position="791"/>
        <end position="821"/>
    </location>
</feature>
<feature type="compositionally biased region" description="Polar residues" evidence="1">
    <location>
        <begin position="1"/>
        <end position="11"/>
    </location>
</feature>
<feature type="compositionally biased region" description="Basic and acidic residues" evidence="1">
    <location>
        <begin position="521"/>
        <end position="534"/>
    </location>
</feature>
<dbReference type="GO" id="GO:0016757">
    <property type="term" value="F:glycosyltransferase activity"/>
    <property type="evidence" value="ECO:0007669"/>
    <property type="project" value="InterPro"/>
</dbReference>
<evidence type="ECO:0000313" key="4">
    <source>
        <dbReference type="Proteomes" id="UP000583929"/>
    </source>
</evidence>
<feature type="compositionally biased region" description="Low complexity" evidence="1">
    <location>
        <begin position="54"/>
        <end position="69"/>
    </location>
</feature>
<feature type="compositionally biased region" description="Basic and acidic residues" evidence="1">
    <location>
        <begin position="159"/>
        <end position="172"/>
    </location>
</feature>
<dbReference type="PANTHER" id="PTHR47483:SF1">
    <property type="entry name" value="BETA-ARABINOFURANOSYLTRANSFERASE RAY1"/>
    <property type="match status" value="1"/>
</dbReference>
<keyword evidence="4" id="KW-1185">Reference proteome</keyword>
<sequence>MDAYQQQQQHNWYMRPPPPPPQQPPSSDPYQQQQQLQQPPPRPPAHPQGSWYPNQNQYQYQHQAPSSHSPSPPPQWGPPPPPHPHSDHYPPPGSYPPPQHHYPPHPVHQNQFVSPPPRPQLASSPHFPPPHSYPQPNQEWGNPNWAHQQGWEHQAVGHSNEEDWAAKARAWADAKTAMDNQHQQSQHTAVERPEDQSHYQDQYSHSVQPHYAEMQHQSMPTSNYQQVQQPQAPTAPFPRPPLAQSSQPPSVSSDSTYVPEGHLHSVRDGTPPADSNAMLQRHGNLPISPSVHQQEVPSSYSSVTGQEFLFIEGSNGVIPFSYSSSQQGQQHMQPPQAMPLADQPLEFMPRFNRDDPHMQSNYAYHDSVGPVRGMDTVTTVHPMNSWTAPVAPGVGYPPIAPVLPSGPQQHNPALAVPSSVSGHAAHPFSSFPVSGLQPTIPSAAPPFAHSAGNSLHPSTAFSGDAYGIPSISERPKKASVPNWLKDEIKKAVITSSSMDHAKEETQSIEDEGFDNSVGKGEQADSKSIDSSRSTEEDEDDEDYVEAARTAAINHEIKRVLTEVLLKVTDEEFHEIATNVLNEDPTVEVDKEIVPSTSNHRVSPSPSTLPSNKATTKIIIPGKSKEYESEGVEKSSFSSPGDVLGLGSYATDDDDDGGGGDEIQSPSLSNSRKKDLRHSNFEKSSEDKHDVGANGSSIAQAEEPNKKQKILESETSKVISFEPKYSNTDAITSSNSDKNRKNESNAGGSVPDDINVSRSKNTVDVGGYDLPEDDENVMKTSKDNNQVRQVRIKAEKNDKHDSKRSSTKGFEKKEESDKRTDGKGNGNHKRHDERHSRKEKTAERKGSKEKTKDQSNKPLAPESESKKRSSHVNTKEDRKETERQHKAGAKEENNRKHEHTREKESERSRHKHASDSSRHKRRRSTSVSRGRSSKDNSVHRDNDSSDEASNDSKRKLPSRRRNLSRSPSPGKSRRRGKGLGNSNGTDKFRGLHIASILNAGILPTLLLIPKGKRNQGPNHLVDDGDDWKKECSSGNHWPFPEIEVNIWQLSSAQSSPNFLLLASRVGLWSIWLSGFLLIVLSFYSIQRLPPVIDQKTKSTLSQKGFRHVGNPKITIFSAPSPFMGSVAAKQSLAIRSWLALSSQITVVLFSQHSSVFSFAEAFGSRVLVEPNIDFTLKVMIFTLVASVALLFPDFISTLNDAYELENDWLLVALLRNVSHFPFYLDEDGKHWRRENGKMIRSQEEFILGQNWQQIPCEERKLMAWNSGDLPLHSGVLPPFLYGRGVHDNWVINEASSSAFRFVFDASLTISSFYLNDQEDKSYGAIGDSNALTYENRSWEYVGNSKLGMLYGSLFYQNAKYSELVKLLKCDGQHFFFDTRKNTFHPFRHQSAPILGKGRSFRSWRRKKKKSDCLDSLKPLKKMLNCSLMNPMRLPESMDFQFSLESLLPMMADRNKTIVLAVAGYSYKDMLMSWVCRLRHLQMPNFIVSALDEETYQFSILQGLPVFRDVLAPNEISFNNCHFGTKCFQSVTKVKSRMVLKILKLGYNVLLSDVDVYWFKNPLPFLYSYGPAVLMAQSDEYKETGPINLPRRLNSGFYFAFSDGSTIAAMEKVVKHAANSGLSEQPSFYDTLCGENGSTRLGDNRCLEPESNLTVYFLDRNLFPNGAYQGLWKMKNVTAACAKMGCFILHNNWISGRQKKLERQVFSGLWEYDMGTRMCRKSWH</sequence>
<dbReference type="PANTHER" id="PTHR47483">
    <property type="entry name" value="BETA-ARABINOFURANOSYLTRANSFERASE RAY1"/>
    <property type="match status" value="1"/>
</dbReference>
<feature type="compositionally biased region" description="Low complexity" evidence="1">
    <location>
        <begin position="28"/>
        <end position="37"/>
    </location>
</feature>
<feature type="compositionally biased region" description="Low complexity" evidence="1">
    <location>
        <begin position="242"/>
        <end position="255"/>
    </location>
</feature>
<dbReference type="InterPro" id="IPR044575">
    <property type="entry name" value="RAY1-like"/>
</dbReference>
<evidence type="ECO:0000259" key="2">
    <source>
        <dbReference type="Pfam" id="PF03407"/>
    </source>
</evidence>
<feature type="compositionally biased region" description="Basic and acidic residues" evidence="1">
    <location>
        <begin position="622"/>
        <end position="632"/>
    </location>
</feature>
<feature type="compositionally biased region" description="Polar residues" evidence="1">
    <location>
        <begin position="290"/>
        <end position="299"/>
    </location>
</feature>
<feature type="compositionally biased region" description="Polar residues" evidence="1">
    <location>
        <begin position="137"/>
        <end position="147"/>
    </location>
</feature>
<evidence type="ECO:0000313" key="3">
    <source>
        <dbReference type="EMBL" id="KAF4404966.1"/>
    </source>
</evidence>
<gene>
    <name evidence="3" type="ORF">G4B88_006352</name>
</gene>
<feature type="compositionally biased region" description="Basic and acidic residues" evidence="1">
    <location>
        <begin position="676"/>
        <end position="690"/>
    </location>
</feature>
<feature type="compositionally biased region" description="Pro residues" evidence="1">
    <location>
        <begin position="70"/>
        <end position="106"/>
    </location>
</feature>
<dbReference type="Pfam" id="PF15996">
    <property type="entry name" value="PNISR"/>
    <property type="match status" value="1"/>
</dbReference>
<feature type="compositionally biased region" description="Pro residues" evidence="1">
    <location>
        <begin position="15"/>
        <end position="27"/>
    </location>
</feature>
<feature type="compositionally biased region" description="Basic and acidic residues" evidence="1">
    <location>
        <begin position="931"/>
        <end position="942"/>
    </location>
</feature>
<feature type="compositionally biased region" description="Polar residues" evidence="1">
    <location>
        <begin position="594"/>
        <end position="614"/>
    </location>
</feature>
<proteinExistence type="predicted"/>
<dbReference type="Pfam" id="PF03407">
    <property type="entry name" value="Nucleotid_trans"/>
    <property type="match status" value="1"/>
</dbReference>
<dbReference type="Proteomes" id="UP000583929">
    <property type="component" value="Unassembled WGS sequence"/>
</dbReference>
<feature type="region of interest" description="Disordered" evidence="1">
    <location>
        <begin position="594"/>
        <end position="985"/>
    </location>
</feature>
<dbReference type="InterPro" id="IPR031937">
    <property type="entry name" value="PNISR"/>
</dbReference>
<name>A0A7J6ICI8_CANSA</name>
<organism evidence="3 4">
    <name type="scientific">Cannabis sativa</name>
    <name type="common">Hemp</name>
    <name type="synonym">Marijuana</name>
    <dbReference type="NCBI Taxonomy" id="3483"/>
    <lineage>
        <taxon>Eukaryota</taxon>
        <taxon>Viridiplantae</taxon>
        <taxon>Streptophyta</taxon>
        <taxon>Embryophyta</taxon>
        <taxon>Tracheophyta</taxon>
        <taxon>Spermatophyta</taxon>
        <taxon>Magnoliopsida</taxon>
        <taxon>eudicotyledons</taxon>
        <taxon>Gunneridae</taxon>
        <taxon>Pentapetalae</taxon>
        <taxon>rosids</taxon>
        <taxon>fabids</taxon>
        <taxon>Rosales</taxon>
        <taxon>Cannabaceae</taxon>
        <taxon>Cannabis</taxon>
    </lineage>
</organism>
<feature type="compositionally biased region" description="Polar residues" evidence="1">
    <location>
        <begin position="724"/>
        <end position="735"/>
    </location>
</feature>
<comment type="caution">
    <text evidence="3">The sequence shown here is derived from an EMBL/GenBank/DDBJ whole genome shotgun (WGS) entry which is preliminary data.</text>
</comment>
<feature type="region of interest" description="Disordered" evidence="1">
    <location>
        <begin position="495"/>
        <end position="543"/>
    </location>
</feature>
<reference evidence="3 4" key="1">
    <citation type="journal article" date="2020" name="bioRxiv">
        <title>Sequence and annotation of 42 cannabis genomes reveals extensive copy number variation in cannabinoid synthesis and pathogen resistance genes.</title>
        <authorList>
            <person name="Mckernan K.J."/>
            <person name="Helbert Y."/>
            <person name="Kane L.T."/>
            <person name="Ebling H."/>
            <person name="Zhang L."/>
            <person name="Liu B."/>
            <person name="Eaton Z."/>
            <person name="Mclaughlin S."/>
            <person name="Kingan S."/>
            <person name="Baybayan P."/>
            <person name="Concepcion G."/>
            <person name="Jordan M."/>
            <person name="Riva A."/>
            <person name="Barbazuk W."/>
            <person name="Harkins T."/>
        </authorList>
    </citation>
    <scope>NUCLEOTIDE SEQUENCE [LARGE SCALE GENOMIC DNA]</scope>
    <source>
        <strain evidence="4">cv. Jamaican Lion 4</strain>
        <tissue evidence="3">Leaf</tissue>
    </source>
</reference>
<feature type="compositionally biased region" description="Basic and acidic residues" evidence="1">
    <location>
        <begin position="832"/>
        <end position="854"/>
    </location>
</feature>
<feature type="region of interest" description="Disordered" evidence="1">
    <location>
        <begin position="1"/>
        <end position="299"/>
    </location>
</feature>
<feature type="compositionally biased region" description="Polar residues" evidence="1">
    <location>
        <begin position="178"/>
        <end position="188"/>
    </location>
</feature>
<dbReference type="InterPro" id="IPR005069">
    <property type="entry name" value="Nucl-diP-sugar_transferase"/>
</dbReference>
<feature type="compositionally biased region" description="Polar residues" evidence="1">
    <location>
        <begin position="215"/>
        <end position="224"/>
    </location>
</feature>
<feature type="compositionally biased region" description="Basic and acidic residues" evidence="1">
    <location>
        <begin position="702"/>
        <end position="714"/>
    </location>
</feature>